<evidence type="ECO:0000256" key="1">
    <source>
        <dbReference type="ARBA" id="ARBA00004651"/>
    </source>
</evidence>
<feature type="transmembrane region" description="Helical" evidence="8">
    <location>
        <begin position="175"/>
        <end position="200"/>
    </location>
</feature>
<keyword evidence="7 8" id="KW-0472">Membrane</keyword>
<organism evidence="10 11">
    <name type="scientific">Candidatus Portnoybacteria bacterium CG03_land_8_20_14_0_80_41_10</name>
    <dbReference type="NCBI Taxonomy" id="1974808"/>
    <lineage>
        <taxon>Bacteria</taxon>
        <taxon>Candidatus Portnoyibacteriota</taxon>
    </lineage>
</organism>
<dbReference type="InterPro" id="IPR050297">
    <property type="entry name" value="LipidA_mod_glycosyltrf_83"/>
</dbReference>
<dbReference type="InterPro" id="IPR038731">
    <property type="entry name" value="RgtA/B/C-like"/>
</dbReference>
<reference evidence="11" key="1">
    <citation type="submission" date="2017-09" db="EMBL/GenBank/DDBJ databases">
        <title>Depth-based differentiation of microbial function through sediment-hosted aquifers and enrichment of novel symbionts in the deep terrestrial subsurface.</title>
        <authorList>
            <person name="Probst A.J."/>
            <person name="Ladd B."/>
            <person name="Jarett J.K."/>
            <person name="Geller-Mcgrath D.E."/>
            <person name="Sieber C.M.K."/>
            <person name="Emerson J.B."/>
            <person name="Anantharaman K."/>
            <person name="Thomas B.C."/>
            <person name="Malmstrom R."/>
            <person name="Stieglmeier M."/>
            <person name="Klingl A."/>
            <person name="Woyke T."/>
            <person name="Ryan C.M."/>
            <person name="Banfield J.F."/>
        </authorList>
    </citation>
    <scope>NUCLEOTIDE SEQUENCE [LARGE SCALE GENOMIC DNA]</scope>
</reference>
<keyword evidence="2" id="KW-1003">Cell membrane</keyword>
<feature type="domain" description="Glycosyltransferase RgtA/B/C/D-like" evidence="9">
    <location>
        <begin position="67"/>
        <end position="204"/>
    </location>
</feature>
<keyword evidence="3" id="KW-0328">Glycosyltransferase</keyword>
<feature type="transmembrane region" description="Helical" evidence="8">
    <location>
        <begin position="137"/>
        <end position="155"/>
    </location>
</feature>
<dbReference type="AlphaFoldDB" id="A0A2M7BU55"/>
<comment type="caution">
    <text evidence="10">The sequence shown here is derived from an EMBL/GenBank/DDBJ whole genome shotgun (WGS) entry which is preliminary data.</text>
</comment>
<protein>
    <recommendedName>
        <fullName evidence="9">Glycosyltransferase RgtA/B/C/D-like domain-containing protein</fullName>
    </recommendedName>
</protein>
<evidence type="ECO:0000256" key="3">
    <source>
        <dbReference type="ARBA" id="ARBA00022676"/>
    </source>
</evidence>
<dbReference type="PANTHER" id="PTHR33908">
    <property type="entry name" value="MANNOSYLTRANSFERASE YKCB-RELATED"/>
    <property type="match status" value="1"/>
</dbReference>
<evidence type="ECO:0000256" key="8">
    <source>
        <dbReference type="SAM" id="Phobius"/>
    </source>
</evidence>
<feature type="transmembrane region" description="Helical" evidence="8">
    <location>
        <begin position="7"/>
        <end position="25"/>
    </location>
</feature>
<gene>
    <name evidence="10" type="ORF">COS49_02285</name>
</gene>
<evidence type="ECO:0000256" key="5">
    <source>
        <dbReference type="ARBA" id="ARBA00022692"/>
    </source>
</evidence>
<keyword evidence="4" id="KW-0808">Transferase</keyword>
<dbReference type="Pfam" id="PF13231">
    <property type="entry name" value="PMT_2"/>
    <property type="match status" value="1"/>
</dbReference>
<feature type="transmembrane region" description="Helical" evidence="8">
    <location>
        <begin position="294"/>
        <end position="314"/>
    </location>
</feature>
<feature type="transmembrane region" description="Helical" evidence="8">
    <location>
        <begin position="89"/>
        <end position="106"/>
    </location>
</feature>
<proteinExistence type="predicted"/>
<evidence type="ECO:0000313" key="11">
    <source>
        <dbReference type="Proteomes" id="UP000229894"/>
    </source>
</evidence>
<feature type="non-terminal residue" evidence="10">
    <location>
        <position position="347"/>
    </location>
</feature>
<feature type="transmembrane region" description="Helical" evidence="8">
    <location>
        <begin position="321"/>
        <end position="345"/>
    </location>
</feature>
<name>A0A2M7BU55_9BACT</name>
<evidence type="ECO:0000313" key="10">
    <source>
        <dbReference type="EMBL" id="PIV10110.1"/>
    </source>
</evidence>
<dbReference type="GO" id="GO:0005886">
    <property type="term" value="C:plasma membrane"/>
    <property type="evidence" value="ECO:0007669"/>
    <property type="project" value="UniProtKB-SubCell"/>
</dbReference>
<dbReference type="EMBL" id="PEUX01000048">
    <property type="protein sequence ID" value="PIV10110.1"/>
    <property type="molecule type" value="Genomic_DNA"/>
</dbReference>
<sequence>MIFSKKYQIIFLLLILSLAVFFRFWQIGSIPPGLYPDEAINGNDARQTLENGQFNVFYPENNGREGVFIWLISLSFYLFGSAIWSLRLVSAVFGVLTVLGLYLLAQELFNKKIALASSFFLAVSFWHTNFSRISFRAILVPFLLCFSFYFLWRAFHRNTLSDYIWSGLFFGLGFYTYIAFRMAVLILGLVLLMRIIDYWLKNKYRQISWPWAYFKGSWWKVDVFLLTIFIVALPIGLHFLNYPQDFLGRAGGVSVFSQENPYKEIFLSTVKTLGMFNLVGDQNWRHNLAGQPMLSWPIGLLFIIGLVLVIKNLFKDRDTSVFLIGWFLIMLLPSILTCEGLPHALRT</sequence>
<evidence type="ECO:0000256" key="2">
    <source>
        <dbReference type="ARBA" id="ARBA00022475"/>
    </source>
</evidence>
<comment type="subcellular location">
    <subcellularLocation>
        <location evidence="1">Cell membrane</location>
        <topology evidence="1">Multi-pass membrane protein</topology>
    </subcellularLocation>
</comment>
<evidence type="ECO:0000256" key="7">
    <source>
        <dbReference type="ARBA" id="ARBA00023136"/>
    </source>
</evidence>
<accession>A0A2M7BU55</accession>
<dbReference type="GO" id="GO:0009103">
    <property type="term" value="P:lipopolysaccharide biosynthetic process"/>
    <property type="evidence" value="ECO:0007669"/>
    <property type="project" value="UniProtKB-ARBA"/>
</dbReference>
<evidence type="ECO:0000259" key="9">
    <source>
        <dbReference type="Pfam" id="PF13231"/>
    </source>
</evidence>
<dbReference type="PANTHER" id="PTHR33908:SF11">
    <property type="entry name" value="MEMBRANE PROTEIN"/>
    <property type="match status" value="1"/>
</dbReference>
<keyword evidence="5 8" id="KW-0812">Transmembrane</keyword>
<evidence type="ECO:0000256" key="6">
    <source>
        <dbReference type="ARBA" id="ARBA00022989"/>
    </source>
</evidence>
<dbReference type="GO" id="GO:0016763">
    <property type="term" value="F:pentosyltransferase activity"/>
    <property type="evidence" value="ECO:0007669"/>
    <property type="project" value="TreeGrafter"/>
</dbReference>
<feature type="transmembrane region" description="Helical" evidence="8">
    <location>
        <begin position="221"/>
        <end position="240"/>
    </location>
</feature>
<keyword evidence="6 8" id="KW-1133">Transmembrane helix</keyword>
<dbReference type="Proteomes" id="UP000229894">
    <property type="component" value="Unassembled WGS sequence"/>
</dbReference>
<evidence type="ECO:0000256" key="4">
    <source>
        <dbReference type="ARBA" id="ARBA00022679"/>
    </source>
</evidence>